<gene>
    <name evidence="6" type="ORF">KUTeg_016948</name>
</gene>
<dbReference type="Pfam" id="PF12763">
    <property type="entry name" value="EH"/>
    <property type="match status" value="3"/>
</dbReference>
<dbReference type="SUPFAM" id="SSF47473">
    <property type="entry name" value="EF-hand"/>
    <property type="match status" value="3"/>
</dbReference>
<dbReference type="InterPro" id="IPR011992">
    <property type="entry name" value="EF-hand-dom_pair"/>
</dbReference>
<proteinExistence type="predicted"/>
<evidence type="ECO:0008006" key="8">
    <source>
        <dbReference type="Google" id="ProtNLM"/>
    </source>
</evidence>
<dbReference type="PANTHER" id="PTHR11216:SF176">
    <property type="entry name" value="EPIDERMAL GROWTH FACTOR RECEPTOR PATHWAY SUBSTRATE CLONE 15, ISOFORM A"/>
    <property type="match status" value="1"/>
</dbReference>
<evidence type="ECO:0000259" key="5">
    <source>
        <dbReference type="PROSITE" id="PS50222"/>
    </source>
</evidence>
<feature type="domain" description="EH" evidence="4">
    <location>
        <begin position="14"/>
        <end position="114"/>
    </location>
</feature>
<evidence type="ECO:0000256" key="1">
    <source>
        <dbReference type="ARBA" id="ARBA00022837"/>
    </source>
</evidence>
<keyword evidence="7" id="KW-1185">Reference proteome</keyword>
<protein>
    <recommendedName>
        <fullName evidence="8">Epidermal growth factor receptor substrate 15-like 1</fullName>
    </recommendedName>
</protein>
<dbReference type="SUPFAM" id="SSF57997">
    <property type="entry name" value="Tropomyosin"/>
    <property type="match status" value="1"/>
</dbReference>
<sequence>MASFPPPSQIAGSHIGVYEAYYKQADPNNTGSIGALDAATFLKKSGLKDTVLSQVWDLSDPTGKGYLEQIGFYVALKLIALSQSGQELSISKLTAETPAPNLGPVEVITEPVAQNQSQSIPWIVTATEKQKYDQVFDSLLPVNGLLSGDKVKPVLMNSKLPTDVLGRIWDLSDIDKDGFLDRDEFAVAMHFVYKALEKEPVPTTLPLKLIPPSKRKSVPIPGAVPVLPVAVGRSNSPVTNVPWIVTPTDKANYDIMFKKADLDMDGFVSGQEIRNIFLQSGLSNAVLAHIWNLCDTKSMGKLNSEQFALAMYLVQQKVKGIEPPTTLPTEMIPPSLRPRSNTDPTAFGVMDGTNAGPYSHVADFSAIKELGSISKDIEDIKRQKLQLEREKAQSEADIKISQGEVQSLQKELESITATLHQLENQKKEAQKRLDALDEKKSELEVSVKEMKEKCETEQKQIDDLKQQMNNQAKSVKDQEEELNHLRIDLNNLRDEETQLETNVETGKQQLESLVKSQKELQLQVSQSRARVQHLEDQQRGLKHSIGSYNSQLNGEVSSILSGIQSDDQLSTRATMGSPGSTISSFSMGSALDDFKDDPFKGKDPFGGDSSQADPFQNEDPFKSDPFKSEGGGFTSDPFASDDPFKDAFGTEGQSTAKSKSSGDPFDPFGGGGSGGNKSAKPQVGNLFESDPFAPKSSGKTESPTPVLPPKQRKQPPPRPAPPKSRPSPSPSPSKPSADSFAANFSSDPFANADPFASSTSSTGNAGDAFANFADFSPSKVSNM</sequence>
<feature type="compositionally biased region" description="Low complexity" evidence="3">
    <location>
        <begin position="734"/>
        <end position="752"/>
    </location>
</feature>
<dbReference type="PANTHER" id="PTHR11216">
    <property type="entry name" value="EH DOMAIN"/>
    <property type="match status" value="1"/>
</dbReference>
<organism evidence="6 7">
    <name type="scientific">Tegillarca granosa</name>
    <name type="common">Malaysian cockle</name>
    <name type="synonym">Anadara granosa</name>
    <dbReference type="NCBI Taxonomy" id="220873"/>
    <lineage>
        <taxon>Eukaryota</taxon>
        <taxon>Metazoa</taxon>
        <taxon>Spiralia</taxon>
        <taxon>Lophotrochozoa</taxon>
        <taxon>Mollusca</taxon>
        <taxon>Bivalvia</taxon>
        <taxon>Autobranchia</taxon>
        <taxon>Pteriomorphia</taxon>
        <taxon>Arcoida</taxon>
        <taxon>Arcoidea</taxon>
        <taxon>Arcidae</taxon>
        <taxon>Tegillarca</taxon>
    </lineage>
</organism>
<dbReference type="PROSITE" id="PS50222">
    <property type="entry name" value="EF_HAND_2"/>
    <property type="match status" value="2"/>
</dbReference>
<dbReference type="InterPro" id="IPR002048">
    <property type="entry name" value="EF_hand_dom"/>
</dbReference>
<feature type="domain" description="EF-hand" evidence="5">
    <location>
        <begin position="160"/>
        <end position="195"/>
    </location>
</feature>
<feature type="compositionally biased region" description="Low complexity" evidence="3">
    <location>
        <begin position="763"/>
        <end position="775"/>
    </location>
</feature>
<evidence type="ECO:0000313" key="7">
    <source>
        <dbReference type="Proteomes" id="UP001217089"/>
    </source>
</evidence>
<feature type="domain" description="EF-hand" evidence="5">
    <location>
        <begin position="248"/>
        <end position="283"/>
    </location>
</feature>
<evidence type="ECO:0000259" key="4">
    <source>
        <dbReference type="PROSITE" id="PS50031"/>
    </source>
</evidence>
<dbReference type="PROSITE" id="PS00018">
    <property type="entry name" value="EF_HAND_1"/>
    <property type="match status" value="2"/>
</dbReference>
<dbReference type="CDD" id="cd00052">
    <property type="entry name" value="EH"/>
    <property type="match status" value="3"/>
</dbReference>
<dbReference type="Gene3D" id="1.10.287.1490">
    <property type="match status" value="1"/>
</dbReference>
<feature type="region of interest" description="Disordered" evidence="3">
    <location>
        <begin position="569"/>
        <end position="783"/>
    </location>
</feature>
<name>A0ABQ9ESZ1_TEGGR</name>
<dbReference type="EMBL" id="JARBDR010000813">
    <property type="protein sequence ID" value="KAJ8306403.1"/>
    <property type="molecule type" value="Genomic_DNA"/>
</dbReference>
<feature type="compositionally biased region" description="Basic and acidic residues" evidence="3">
    <location>
        <begin position="592"/>
        <end position="605"/>
    </location>
</feature>
<keyword evidence="1" id="KW-0106">Calcium</keyword>
<reference evidence="6 7" key="1">
    <citation type="submission" date="2022-12" db="EMBL/GenBank/DDBJ databases">
        <title>Chromosome-level genome of Tegillarca granosa.</title>
        <authorList>
            <person name="Kim J."/>
        </authorList>
    </citation>
    <scope>NUCLEOTIDE SEQUENCE [LARGE SCALE GENOMIC DNA]</scope>
    <source>
        <strain evidence="6">Teg-2019</strain>
        <tissue evidence="6">Adductor muscle</tissue>
    </source>
</reference>
<evidence type="ECO:0000256" key="2">
    <source>
        <dbReference type="SAM" id="Coils"/>
    </source>
</evidence>
<comment type="caution">
    <text evidence="6">The sequence shown here is derived from an EMBL/GenBank/DDBJ whole genome shotgun (WGS) entry which is preliminary data.</text>
</comment>
<accession>A0ABQ9ESZ1</accession>
<keyword evidence="2" id="KW-0175">Coiled coil</keyword>
<dbReference type="Proteomes" id="UP001217089">
    <property type="component" value="Unassembled WGS sequence"/>
</dbReference>
<dbReference type="PROSITE" id="PS50031">
    <property type="entry name" value="EH"/>
    <property type="match status" value="3"/>
</dbReference>
<dbReference type="SMART" id="SM00054">
    <property type="entry name" value="EFh"/>
    <property type="match status" value="2"/>
</dbReference>
<evidence type="ECO:0000313" key="6">
    <source>
        <dbReference type="EMBL" id="KAJ8306403.1"/>
    </source>
</evidence>
<feature type="coiled-coil region" evidence="2">
    <location>
        <begin position="370"/>
        <end position="537"/>
    </location>
</feature>
<feature type="compositionally biased region" description="Pro residues" evidence="3">
    <location>
        <begin position="716"/>
        <end position="733"/>
    </location>
</feature>
<dbReference type="InterPro" id="IPR000261">
    <property type="entry name" value="EH_dom"/>
</dbReference>
<feature type="domain" description="EH" evidence="4">
    <location>
        <begin position="249"/>
        <end position="338"/>
    </location>
</feature>
<dbReference type="SMART" id="SM00027">
    <property type="entry name" value="EH"/>
    <property type="match status" value="3"/>
</dbReference>
<feature type="domain" description="EH" evidence="4">
    <location>
        <begin position="128"/>
        <end position="216"/>
    </location>
</feature>
<dbReference type="InterPro" id="IPR018247">
    <property type="entry name" value="EF_Hand_1_Ca_BS"/>
</dbReference>
<dbReference type="Gene3D" id="1.10.238.10">
    <property type="entry name" value="EF-hand"/>
    <property type="match status" value="3"/>
</dbReference>
<feature type="compositionally biased region" description="Polar residues" evidence="3">
    <location>
        <begin position="569"/>
        <end position="587"/>
    </location>
</feature>
<evidence type="ECO:0000256" key="3">
    <source>
        <dbReference type="SAM" id="MobiDB-lite"/>
    </source>
</evidence>